<evidence type="ECO:0000256" key="7">
    <source>
        <dbReference type="ARBA" id="ARBA00022989"/>
    </source>
</evidence>
<dbReference type="AlphaFoldDB" id="A0A222N0C7"/>
<dbReference type="InterPro" id="IPR020846">
    <property type="entry name" value="MFS_dom"/>
</dbReference>
<keyword evidence="6" id="KW-0769">Symport</keyword>
<evidence type="ECO:0000256" key="5">
    <source>
        <dbReference type="ARBA" id="ARBA00022692"/>
    </source>
</evidence>
<feature type="domain" description="Major facilitator superfamily (MFS) profile" evidence="10">
    <location>
        <begin position="15"/>
        <end position="419"/>
    </location>
</feature>
<dbReference type="KEGG" id="cavi:CAV_1694"/>
<keyword evidence="8 9" id="KW-0472">Membrane</keyword>
<feature type="transmembrane region" description="Helical" evidence="9">
    <location>
        <begin position="21"/>
        <end position="42"/>
    </location>
</feature>
<keyword evidence="3" id="KW-0813">Transport</keyword>
<evidence type="ECO:0000256" key="1">
    <source>
        <dbReference type="ARBA" id="ARBA00004651"/>
    </source>
</evidence>
<dbReference type="InterPro" id="IPR011701">
    <property type="entry name" value="MFS"/>
</dbReference>
<evidence type="ECO:0000256" key="9">
    <source>
        <dbReference type="SAM" id="Phobius"/>
    </source>
</evidence>
<dbReference type="InterPro" id="IPR036259">
    <property type="entry name" value="MFS_trans_sf"/>
</dbReference>
<feature type="transmembrane region" description="Helical" evidence="9">
    <location>
        <begin position="191"/>
        <end position="210"/>
    </location>
</feature>
<dbReference type="InterPro" id="IPR005829">
    <property type="entry name" value="Sugar_transporter_CS"/>
</dbReference>
<evidence type="ECO:0000256" key="4">
    <source>
        <dbReference type="ARBA" id="ARBA00022475"/>
    </source>
</evidence>
<evidence type="ECO:0000256" key="8">
    <source>
        <dbReference type="ARBA" id="ARBA00023136"/>
    </source>
</evidence>
<dbReference type="PROSITE" id="PS00217">
    <property type="entry name" value="SUGAR_TRANSPORT_2"/>
    <property type="match status" value="1"/>
</dbReference>
<dbReference type="PROSITE" id="PS50850">
    <property type="entry name" value="MFS"/>
    <property type="match status" value="1"/>
</dbReference>
<feature type="transmembrane region" description="Helical" evidence="9">
    <location>
        <begin position="302"/>
        <end position="322"/>
    </location>
</feature>
<dbReference type="GO" id="GO:0005886">
    <property type="term" value="C:plasma membrane"/>
    <property type="evidence" value="ECO:0007669"/>
    <property type="project" value="UniProtKB-SubCell"/>
</dbReference>
<protein>
    <submittedName>
        <fullName evidence="11">Alpha-ketoglutarate permease</fullName>
    </submittedName>
</protein>
<organism evidence="11 12">
    <name type="scientific">Campylobacter avium LMG 24591</name>
    <dbReference type="NCBI Taxonomy" id="522484"/>
    <lineage>
        <taxon>Bacteria</taxon>
        <taxon>Pseudomonadati</taxon>
        <taxon>Campylobacterota</taxon>
        <taxon>Epsilonproteobacteria</taxon>
        <taxon>Campylobacterales</taxon>
        <taxon>Campylobacteraceae</taxon>
        <taxon>Campylobacter</taxon>
    </lineage>
</organism>
<dbReference type="SUPFAM" id="SSF103473">
    <property type="entry name" value="MFS general substrate transporter"/>
    <property type="match status" value="1"/>
</dbReference>
<evidence type="ECO:0000256" key="6">
    <source>
        <dbReference type="ARBA" id="ARBA00022847"/>
    </source>
</evidence>
<evidence type="ECO:0000259" key="10">
    <source>
        <dbReference type="PROSITE" id="PS50850"/>
    </source>
</evidence>
<keyword evidence="5 9" id="KW-0812">Transmembrane</keyword>
<dbReference type="Pfam" id="PF07690">
    <property type="entry name" value="MFS_1"/>
    <property type="match status" value="1"/>
</dbReference>
<keyword evidence="7 9" id="KW-1133">Transmembrane helix</keyword>
<feature type="transmembrane region" description="Helical" evidence="9">
    <location>
        <begin position="87"/>
        <end position="105"/>
    </location>
</feature>
<name>A0A222N0C7_9BACT</name>
<dbReference type="Gene3D" id="1.20.1250.20">
    <property type="entry name" value="MFS general substrate transporter like domains"/>
    <property type="match status" value="1"/>
</dbReference>
<evidence type="ECO:0000256" key="3">
    <source>
        <dbReference type="ARBA" id="ARBA00022448"/>
    </source>
</evidence>
<comment type="similarity">
    <text evidence="2">Belongs to the major facilitator superfamily. Metabolite:H+ Symporter (MHS) family (TC 2.A.1.6) family.</text>
</comment>
<dbReference type="InterPro" id="IPR051084">
    <property type="entry name" value="H+-coupled_symporters"/>
</dbReference>
<sequence>MEQQTELTRAKRIRSIIAASSGNLVEWFDFYIYAFTAVYFAHKFSGSDDPVIQQISAFGIFALGFFMRPIGSWFFGSLADKIGRKSSMVFSVILMAVGSFMIAFIPSKDVIGDWAILLLLLARLIQGLSVGGEYGIAATYLSELASDGKRGFYSSFQYVTLIGGQLLAVASISVMLLFFNEEQMKDWAWRVLFVVGGILALGSLFVRSIMNESATQLHKHEDRGTLKALFTTSWRQFLLVVGITAGGSLVFYTITTYTKTFMIGSAGIDSGVSNNIMLVALFILMMIQPLFGYLGDKIGHRNFLLIFAVLALIGIYPLFMLLKGTSNAYIAFFIILALFVILSFYTSVAGIFKAKLFPEHVRALGTGFGYAIPNAMFGGSAPWVALQFKNANMENGFFVYLACMMLLVLVVTIILPKKGELE</sequence>
<dbReference type="PANTHER" id="PTHR43528">
    <property type="entry name" value="ALPHA-KETOGLUTARATE PERMEASE"/>
    <property type="match status" value="1"/>
</dbReference>
<dbReference type="OrthoDB" id="6766492at2"/>
<proteinExistence type="inferred from homology"/>
<evidence type="ECO:0000256" key="2">
    <source>
        <dbReference type="ARBA" id="ARBA00008240"/>
    </source>
</evidence>
<feature type="transmembrane region" description="Helical" evidence="9">
    <location>
        <begin position="54"/>
        <end position="75"/>
    </location>
</feature>
<comment type="subcellular location">
    <subcellularLocation>
        <location evidence="1">Cell membrane</location>
        <topology evidence="1">Multi-pass membrane protein</topology>
    </subcellularLocation>
</comment>
<dbReference type="GO" id="GO:0015293">
    <property type="term" value="F:symporter activity"/>
    <property type="evidence" value="ECO:0007669"/>
    <property type="project" value="UniProtKB-KW"/>
</dbReference>
<feature type="transmembrane region" description="Helical" evidence="9">
    <location>
        <begin position="158"/>
        <end position="179"/>
    </location>
</feature>
<feature type="transmembrane region" description="Helical" evidence="9">
    <location>
        <begin position="111"/>
        <end position="137"/>
    </location>
</feature>
<feature type="transmembrane region" description="Helical" evidence="9">
    <location>
        <begin position="328"/>
        <end position="352"/>
    </location>
</feature>
<reference evidence="11 12" key="1">
    <citation type="submission" date="2017-07" db="EMBL/GenBank/DDBJ databases">
        <title>Analysis of two Campylobacter avium genomes and identification of a novel hippuricase gene.</title>
        <authorList>
            <person name="Miller W.G."/>
            <person name="Chapman M.H."/>
            <person name="Yee E."/>
            <person name="Revez J."/>
            <person name="Bono J.L."/>
            <person name="Rossi M."/>
        </authorList>
    </citation>
    <scope>NUCLEOTIDE SEQUENCE [LARGE SCALE GENOMIC DNA]</scope>
    <source>
        <strain evidence="11 12">LMG 24591</strain>
    </source>
</reference>
<gene>
    <name evidence="11" type="primary">kgtP</name>
    <name evidence="11" type="ORF">CAV_1694</name>
</gene>
<dbReference type="Proteomes" id="UP000201169">
    <property type="component" value="Chromosome"/>
</dbReference>
<feature type="transmembrane region" description="Helical" evidence="9">
    <location>
        <begin position="237"/>
        <end position="255"/>
    </location>
</feature>
<dbReference type="PANTHER" id="PTHR43528:SF1">
    <property type="entry name" value="ALPHA-KETOGLUTARATE PERMEASE"/>
    <property type="match status" value="1"/>
</dbReference>
<evidence type="ECO:0000313" key="12">
    <source>
        <dbReference type="Proteomes" id="UP000201169"/>
    </source>
</evidence>
<evidence type="ECO:0000313" key="11">
    <source>
        <dbReference type="EMBL" id="ASQ31286.1"/>
    </source>
</evidence>
<dbReference type="RefSeq" id="WP_094324422.1">
    <property type="nucleotide sequence ID" value="NZ_CP022347.1"/>
</dbReference>
<keyword evidence="12" id="KW-1185">Reference proteome</keyword>
<keyword evidence="4" id="KW-1003">Cell membrane</keyword>
<dbReference type="EMBL" id="CP022347">
    <property type="protein sequence ID" value="ASQ31286.1"/>
    <property type="molecule type" value="Genomic_DNA"/>
</dbReference>
<accession>A0A222N0C7</accession>
<feature type="transmembrane region" description="Helical" evidence="9">
    <location>
        <begin position="275"/>
        <end position="295"/>
    </location>
</feature>
<feature type="transmembrane region" description="Helical" evidence="9">
    <location>
        <begin position="364"/>
        <end position="385"/>
    </location>
</feature>
<feature type="transmembrane region" description="Helical" evidence="9">
    <location>
        <begin position="397"/>
        <end position="415"/>
    </location>
</feature>